<keyword evidence="5 6" id="KW-0472">Membrane</keyword>
<reference evidence="8" key="1">
    <citation type="submission" date="2017-04" db="EMBL/GenBank/DDBJ databases">
        <authorList>
            <person name="Varghese N."/>
            <person name="Submissions S."/>
        </authorList>
    </citation>
    <scope>NUCLEOTIDE SEQUENCE [LARGE SCALE GENOMIC DNA]</scope>
    <source>
        <strain evidence="8">B4P</strain>
    </source>
</reference>
<feature type="transmembrane region" description="Helical" evidence="6">
    <location>
        <begin position="97"/>
        <end position="116"/>
    </location>
</feature>
<gene>
    <name evidence="7" type="ORF">SAMN02982989_1925</name>
</gene>
<feature type="transmembrane region" description="Helical" evidence="6">
    <location>
        <begin position="173"/>
        <end position="199"/>
    </location>
</feature>
<dbReference type="Pfam" id="PF02653">
    <property type="entry name" value="BPD_transp_2"/>
    <property type="match status" value="1"/>
</dbReference>
<dbReference type="EMBL" id="FXAF01000006">
    <property type="protein sequence ID" value="SMF41466.1"/>
    <property type="molecule type" value="Genomic_DNA"/>
</dbReference>
<keyword evidence="8" id="KW-1185">Reference proteome</keyword>
<feature type="transmembrane region" description="Helical" evidence="6">
    <location>
        <begin position="43"/>
        <end position="66"/>
    </location>
</feature>
<dbReference type="InterPro" id="IPR043428">
    <property type="entry name" value="LivM-like"/>
</dbReference>
<dbReference type="Proteomes" id="UP000192903">
    <property type="component" value="Unassembled WGS sequence"/>
</dbReference>
<comment type="subcellular location">
    <subcellularLocation>
        <location evidence="1">Cell membrane</location>
        <topology evidence="1">Multi-pass membrane protein</topology>
    </subcellularLocation>
</comment>
<feature type="transmembrane region" description="Helical" evidence="6">
    <location>
        <begin position="220"/>
        <end position="239"/>
    </location>
</feature>
<proteinExistence type="predicted"/>
<dbReference type="GO" id="GO:0005886">
    <property type="term" value="C:plasma membrane"/>
    <property type="evidence" value="ECO:0007669"/>
    <property type="project" value="UniProtKB-SubCell"/>
</dbReference>
<evidence type="ECO:0000256" key="5">
    <source>
        <dbReference type="ARBA" id="ARBA00023136"/>
    </source>
</evidence>
<keyword evidence="3 6" id="KW-0812">Transmembrane</keyword>
<dbReference type="PANTHER" id="PTHR30482:SF17">
    <property type="entry name" value="ABC TRANSPORTER ATP-BINDING PROTEIN"/>
    <property type="match status" value="1"/>
</dbReference>
<dbReference type="PANTHER" id="PTHR30482">
    <property type="entry name" value="HIGH-AFFINITY BRANCHED-CHAIN AMINO ACID TRANSPORT SYSTEM PERMEASE"/>
    <property type="match status" value="1"/>
</dbReference>
<name>A0A1X7EWP3_9HYPH</name>
<feature type="transmembrane region" description="Helical" evidence="6">
    <location>
        <begin position="20"/>
        <end position="37"/>
    </location>
</feature>
<protein>
    <submittedName>
        <fullName evidence="7">Branched-chain amino acid transport system permease protein</fullName>
    </submittedName>
</protein>
<evidence type="ECO:0000256" key="2">
    <source>
        <dbReference type="ARBA" id="ARBA00022475"/>
    </source>
</evidence>
<evidence type="ECO:0000256" key="3">
    <source>
        <dbReference type="ARBA" id="ARBA00022692"/>
    </source>
</evidence>
<keyword evidence="4 6" id="KW-1133">Transmembrane helix</keyword>
<evidence type="ECO:0000256" key="6">
    <source>
        <dbReference type="SAM" id="Phobius"/>
    </source>
</evidence>
<dbReference type="InterPro" id="IPR001851">
    <property type="entry name" value="ABC_transp_permease"/>
</dbReference>
<evidence type="ECO:0000313" key="8">
    <source>
        <dbReference type="Proteomes" id="UP000192903"/>
    </source>
</evidence>
<dbReference type="CDD" id="cd06581">
    <property type="entry name" value="TM_PBP1_LivM_like"/>
    <property type="match status" value="1"/>
</dbReference>
<dbReference type="STRING" id="464029.SAMN02982989_1925"/>
<feature type="transmembrane region" description="Helical" evidence="6">
    <location>
        <begin position="295"/>
        <end position="317"/>
    </location>
</feature>
<feature type="transmembrane region" description="Helical" evidence="6">
    <location>
        <begin position="259"/>
        <end position="283"/>
    </location>
</feature>
<evidence type="ECO:0000256" key="1">
    <source>
        <dbReference type="ARBA" id="ARBA00004651"/>
    </source>
</evidence>
<dbReference type="OrthoDB" id="7917346at2"/>
<organism evidence="7 8">
    <name type="scientific">Xaviernesmea oryzae</name>
    <dbReference type="NCBI Taxonomy" id="464029"/>
    <lineage>
        <taxon>Bacteria</taxon>
        <taxon>Pseudomonadati</taxon>
        <taxon>Pseudomonadota</taxon>
        <taxon>Alphaproteobacteria</taxon>
        <taxon>Hyphomicrobiales</taxon>
        <taxon>Rhizobiaceae</taxon>
        <taxon>Rhizobium/Agrobacterium group</taxon>
        <taxon>Xaviernesmea</taxon>
    </lineage>
</organism>
<evidence type="ECO:0000313" key="7">
    <source>
        <dbReference type="EMBL" id="SMF41466.1"/>
    </source>
</evidence>
<accession>A0A1X7EWP3</accession>
<evidence type="ECO:0000256" key="4">
    <source>
        <dbReference type="ARBA" id="ARBA00022989"/>
    </source>
</evidence>
<keyword evidence="2" id="KW-1003">Cell membrane</keyword>
<dbReference type="AlphaFoldDB" id="A0A1X7EWP3"/>
<dbReference type="GO" id="GO:0015658">
    <property type="term" value="F:branched-chain amino acid transmembrane transporter activity"/>
    <property type="evidence" value="ECO:0007669"/>
    <property type="project" value="InterPro"/>
</dbReference>
<sequence length="333" mass="34787">MSVQEIPLTTIRTRIRGVPLMPEAVMLALAVIAYFLFPYDLALLTRIMVMMLFVLSLDLVLGYAGIATLGHAALYGTGAYAAGLFAVHVSADPVTGLVVGAAAGAALALVSGLLLMRAHGLTLLMLSIAVTLICQEIANKARDLTGGADGLRGIRMEPVLGLFKFDFVGRTGFWYALAVLCVCYAVLKVVTLSPIGLSVRGIKDSAARMVAIGSPVYRRLVTIYTIGGAVAGVAGALAAQVTQLVSLEVYAFNLSAEALIMLILGGAGRLHGAIIGTLIFMVVHHIAASVDPFNWLFIIGALVLGIVFFVPAGMLGIPAALRNLTGRNGDARP</sequence>